<dbReference type="InterPro" id="IPR012334">
    <property type="entry name" value="Pectin_lyas_fold"/>
</dbReference>
<dbReference type="InterPro" id="IPR051550">
    <property type="entry name" value="SCF-Subunits/Alg-Epimerases"/>
</dbReference>
<keyword evidence="3" id="KW-0833">Ubl conjugation pathway</keyword>
<dbReference type="InterPro" id="IPR036116">
    <property type="entry name" value="FN3_sf"/>
</dbReference>
<keyword evidence="2" id="KW-0677">Repeat</keyword>
<dbReference type="EMBL" id="LAZR01042572">
    <property type="protein sequence ID" value="KKL09210.1"/>
    <property type="molecule type" value="Genomic_DNA"/>
</dbReference>
<evidence type="ECO:0000256" key="3">
    <source>
        <dbReference type="ARBA" id="ARBA00022786"/>
    </source>
</evidence>
<dbReference type="SUPFAM" id="SSF51126">
    <property type="entry name" value="Pectin lyase-like"/>
    <property type="match status" value="1"/>
</dbReference>
<dbReference type="InterPro" id="IPR039448">
    <property type="entry name" value="Beta_helix"/>
</dbReference>
<dbReference type="PANTHER" id="PTHR22990:SF15">
    <property type="entry name" value="F-BOX ONLY PROTEIN 10"/>
    <property type="match status" value="1"/>
</dbReference>
<proteinExistence type="predicted"/>
<accession>A0A0F9AIK5</accession>
<dbReference type="SUPFAM" id="SSF49265">
    <property type="entry name" value="Fibronectin type III"/>
    <property type="match status" value="1"/>
</dbReference>
<evidence type="ECO:0000256" key="1">
    <source>
        <dbReference type="ARBA" id="ARBA00004906"/>
    </source>
</evidence>
<dbReference type="CDD" id="cd00063">
    <property type="entry name" value="FN3"/>
    <property type="match status" value="1"/>
</dbReference>
<feature type="domain" description="Right handed beta helix" evidence="4">
    <location>
        <begin position="38"/>
        <end position="177"/>
    </location>
</feature>
<dbReference type="Gene3D" id="2.60.40.10">
    <property type="entry name" value="Immunoglobulins"/>
    <property type="match status" value="1"/>
</dbReference>
<dbReference type="Pfam" id="PF13229">
    <property type="entry name" value="Beta_helix"/>
    <property type="match status" value="1"/>
</dbReference>
<feature type="non-terminal residue" evidence="5">
    <location>
        <position position="1"/>
    </location>
</feature>
<sequence>NNIIHDNDGAGIRAESSSLSVFSNNTLFNNAWGGIRLGGGIYLGEGDTSYGNIISNNIAHHGRNGIWTWGVTNTNSYVGNILYNNENGLAIEASNNSLMINNTIYSNNNGILVHLGPEEEDKAPYNNTIAKNIVYDNFKNGISIQYGKENNIENNLIYNNNEYGVYTEVSSFKTNVMFNELRGHILGNGYDDGSGNIYSNNYYDDWSGSGSYLIDGSANNQDPTPNANPNHMSSISLTIENNNNQTLSGNVFISWNHSVDTFSHSITYSVLYSPNDGISWITVVSDLTEMNYTLNTSIIADGTNVSFKVQGIDELGFVTQVITNDTYQIANSLHTLSLSVNSPNDVQSRIMTISWLEATDSWGHELVYDLYYSNDNGNTWEFLALDLTSTSFNWDTTTVNNGEYIIKVVARDTEGASIEAFSLSFAIENIISTASPDPTTLGESSTIPPSSSGASLNLNIVGLFIALTAFVILN</sequence>
<feature type="non-terminal residue" evidence="5">
    <location>
        <position position="474"/>
    </location>
</feature>
<dbReference type="InterPro" id="IPR011050">
    <property type="entry name" value="Pectin_lyase_fold/virulence"/>
</dbReference>
<name>A0A0F9AIK5_9ZZZZ</name>
<dbReference type="InterPro" id="IPR006626">
    <property type="entry name" value="PbH1"/>
</dbReference>
<dbReference type="AlphaFoldDB" id="A0A0F9AIK5"/>
<gene>
    <name evidence="5" type="ORF">LCGC14_2568140</name>
</gene>
<organism evidence="5">
    <name type="scientific">marine sediment metagenome</name>
    <dbReference type="NCBI Taxonomy" id="412755"/>
    <lineage>
        <taxon>unclassified sequences</taxon>
        <taxon>metagenomes</taxon>
        <taxon>ecological metagenomes</taxon>
    </lineage>
</organism>
<dbReference type="SMART" id="SM00710">
    <property type="entry name" value="PbH1"/>
    <property type="match status" value="6"/>
</dbReference>
<dbReference type="InterPro" id="IPR022441">
    <property type="entry name" value="Para_beta_helix_rpt-2"/>
</dbReference>
<dbReference type="Gene3D" id="2.160.20.10">
    <property type="entry name" value="Single-stranded right-handed beta-helix, Pectin lyase-like"/>
    <property type="match status" value="1"/>
</dbReference>
<dbReference type="InterPro" id="IPR003961">
    <property type="entry name" value="FN3_dom"/>
</dbReference>
<comment type="pathway">
    <text evidence="1">Protein modification; protein ubiquitination.</text>
</comment>
<dbReference type="InterPro" id="IPR013783">
    <property type="entry name" value="Ig-like_fold"/>
</dbReference>
<evidence type="ECO:0000259" key="4">
    <source>
        <dbReference type="Pfam" id="PF13229"/>
    </source>
</evidence>
<evidence type="ECO:0000256" key="2">
    <source>
        <dbReference type="ARBA" id="ARBA00022737"/>
    </source>
</evidence>
<evidence type="ECO:0000313" key="5">
    <source>
        <dbReference type="EMBL" id="KKL09210.1"/>
    </source>
</evidence>
<dbReference type="PANTHER" id="PTHR22990">
    <property type="entry name" value="F-BOX ONLY PROTEIN"/>
    <property type="match status" value="1"/>
</dbReference>
<reference evidence="5" key="1">
    <citation type="journal article" date="2015" name="Nature">
        <title>Complex archaea that bridge the gap between prokaryotes and eukaryotes.</title>
        <authorList>
            <person name="Spang A."/>
            <person name="Saw J.H."/>
            <person name="Jorgensen S.L."/>
            <person name="Zaremba-Niedzwiedzka K."/>
            <person name="Martijn J."/>
            <person name="Lind A.E."/>
            <person name="van Eijk R."/>
            <person name="Schleper C."/>
            <person name="Guy L."/>
            <person name="Ettema T.J."/>
        </authorList>
    </citation>
    <scope>NUCLEOTIDE SEQUENCE</scope>
</reference>
<protein>
    <recommendedName>
        <fullName evidence="4">Right handed beta helix domain-containing protein</fullName>
    </recommendedName>
</protein>
<comment type="caution">
    <text evidence="5">The sequence shown here is derived from an EMBL/GenBank/DDBJ whole genome shotgun (WGS) entry which is preliminary data.</text>
</comment>
<dbReference type="NCBIfam" id="TIGR03804">
    <property type="entry name" value="para_beta_helix"/>
    <property type="match status" value="1"/>
</dbReference>